<organism evidence="1 2">
    <name type="scientific">Clostridium omnivorum</name>
    <dbReference type="NCBI Taxonomy" id="1604902"/>
    <lineage>
        <taxon>Bacteria</taxon>
        <taxon>Bacillati</taxon>
        <taxon>Bacillota</taxon>
        <taxon>Clostridia</taxon>
        <taxon>Eubacteriales</taxon>
        <taxon>Clostridiaceae</taxon>
        <taxon>Clostridium</taxon>
    </lineage>
</organism>
<gene>
    <name evidence="1" type="ORF">bsdE14_22050</name>
</gene>
<accession>A0ABQ5N6B7</accession>
<reference evidence="1 2" key="1">
    <citation type="journal article" date="2024" name="Int. J. Syst. Evol. Microbiol.">
        <title>Clostridium omnivorum sp. nov., isolated from anoxic soil under the treatment of reductive soil disinfestation.</title>
        <authorList>
            <person name="Ueki A."/>
            <person name="Tonouchi A."/>
            <person name="Kaku N."/>
            <person name="Honma S."/>
            <person name="Ueki K."/>
        </authorList>
    </citation>
    <scope>NUCLEOTIDE SEQUENCE [LARGE SCALE GENOMIC DNA]</scope>
    <source>
        <strain evidence="1 2">E14</strain>
    </source>
</reference>
<dbReference type="EMBL" id="BRXR01000001">
    <property type="protein sequence ID" value="GLC30795.1"/>
    <property type="molecule type" value="Genomic_DNA"/>
</dbReference>
<dbReference type="RefSeq" id="WP_264850075.1">
    <property type="nucleotide sequence ID" value="NZ_BRXR01000001.1"/>
</dbReference>
<comment type="caution">
    <text evidence="1">The sequence shown here is derived from an EMBL/GenBank/DDBJ whole genome shotgun (WGS) entry which is preliminary data.</text>
</comment>
<name>A0ABQ5N6B7_9CLOT</name>
<keyword evidence="2" id="KW-1185">Reference proteome</keyword>
<sequence length="172" mass="19417">MKRFLKTIVSIAIVIVSITAQIAYAIEPEITDAVSNKPADEQMSIDQAKAQIEFFHKAIDELGALTPEQAVRIWAKAEVTRNGVYHYAVACDDLKNDIIKQWGKPEDNFWIIGTSSPWVDKYDIVCSKKINDSTYEVTIKYYWATSAGPSEPTTSTLLIVKDKNKWCVKEVK</sequence>
<dbReference type="Proteomes" id="UP001208567">
    <property type="component" value="Unassembled WGS sequence"/>
</dbReference>
<protein>
    <recommendedName>
        <fullName evidence="3">DUF4829 domain-containing protein</fullName>
    </recommendedName>
</protein>
<evidence type="ECO:0008006" key="3">
    <source>
        <dbReference type="Google" id="ProtNLM"/>
    </source>
</evidence>
<evidence type="ECO:0000313" key="2">
    <source>
        <dbReference type="Proteomes" id="UP001208567"/>
    </source>
</evidence>
<proteinExistence type="predicted"/>
<evidence type="ECO:0000313" key="1">
    <source>
        <dbReference type="EMBL" id="GLC30795.1"/>
    </source>
</evidence>